<dbReference type="Pfam" id="PF24752">
    <property type="entry name" value="DUF7697"/>
    <property type="match status" value="1"/>
</dbReference>
<dbReference type="EMBL" id="JACCBY010000001">
    <property type="protein sequence ID" value="NYD88914.1"/>
    <property type="molecule type" value="Genomic_DNA"/>
</dbReference>
<evidence type="ECO:0000313" key="1">
    <source>
        <dbReference type="EMBL" id="NYD88914.1"/>
    </source>
</evidence>
<name>A0A7Y9FKD1_9SPHN</name>
<dbReference type="InterPro" id="IPR056114">
    <property type="entry name" value="DUF7697"/>
</dbReference>
<reference evidence="1 2" key="1">
    <citation type="submission" date="2020-08" db="EMBL/GenBank/DDBJ databases">
        <title>The Agave Microbiome: Exploring the role of microbial communities in plant adaptations to desert environments.</title>
        <authorList>
            <person name="Partida-Martinez L.P."/>
        </authorList>
    </citation>
    <scope>NUCLEOTIDE SEQUENCE [LARGE SCALE GENOMIC DNA]</scope>
    <source>
        <strain evidence="1 2">AS2.3</strain>
    </source>
</reference>
<dbReference type="AlphaFoldDB" id="A0A7Y9FKD1"/>
<sequence length="48" mass="4901">MGQPFALDFNAVMAMGTALGADMELLADVLPAAEIAIIGNLVPDEAPD</sequence>
<accession>A0A7Y9FKD1</accession>
<evidence type="ECO:0000313" key="2">
    <source>
        <dbReference type="Proteomes" id="UP000517753"/>
    </source>
</evidence>
<protein>
    <submittedName>
        <fullName evidence="1">Uncharacterized protein</fullName>
    </submittedName>
</protein>
<gene>
    <name evidence="1" type="ORF">HD841_000683</name>
</gene>
<organism evidence="1 2">
    <name type="scientific">Sphingomonas melonis</name>
    <dbReference type="NCBI Taxonomy" id="152682"/>
    <lineage>
        <taxon>Bacteria</taxon>
        <taxon>Pseudomonadati</taxon>
        <taxon>Pseudomonadota</taxon>
        <taxon>Alphaproteobacteria</taxon>
        <taxon>Sphingomonadales</taxon>
        <taxon>Sphingomonadaceae</taxon>
        <taxon>Sphingomonas</taxon>
    </lineage>
</organism>
<keyword evidence="2" id="KW-1185">Reference proteome</keyword>
<comment type="caution">
    <text evidence="1">The sequence shown here is derived from an EMBL/GenBank/DDBJ whole genome shotgun (WGS) entry which is preliminary data.</text>
</comment>
<proteinExistence type="predicted"/>
<dbReference type="Proteomes" id="UP000517753">
    <property type="component" value="Unassembled WGS sequence"/>
</dbReference>
<dbReference type="RefSeq" id="WP_179507452.1">
    <property type="nucleotide sequence ID" value="NZ_JACCBY010000001.1"/>
</dbReference>